<dbReference type="Gene3D" id="3.30.1330.40">
    <property type="entry name" value="RutC-like"/>
    <property type="match status" value="1"/>
</dbReference>
<evidence type="ECO:0000313" key="2">
    <source>
        <dbReference type="Proteomes" id="UP000030649"/>
    </source>
</evidence>
<dbReference type="STRING" id="1238424.J07HQW1_00754"/>
<protein>
    <submittedName>
        <fullName evidence="1">Putative translation initiation inhibitor, yjgF family</fullName>
    </submittedName>
</protein>
<reference evidence="1 2" key="1">
    <citation type="journal article" date="2013" name="PLoS ONE">
        <title>Assembly-driven community genomics of a hypersaline microbial ecosystem.</title>
        <authorList>
            <person name="Podell S."/>
            <person name="Ugalde J.A."/>
            <person name="Narasingarao P."/>
            <person name="Banfield J.F."/>
            <person name="Heidelberg K.B."/>
            <person name="Allen E.E."/>
        </authorList>
    </citation>
    <scope>NUCLEOTIDE SEQUENCE [LARGE SCALE GENOMIC DNA]</scope>
    <source>
        <strain evidence="2">J07HQW1</strain>
    </source>
</reference>
<dbReference type="Pfam" id="PF01042">
    <property type="entry name" value="Ribonuc_L-PSP"/>
    <property type="match status" value="1"/>
</dbReference>
<proteinExistence type="predicted"/>
<sequence>MYQEYSLSNRALDYNIERQHASTSTEWEAQNSYSQAIRTGNIVYIAGTTAVDTEGNIAGEDDPHRSVAI</sequence>
<name>U1PAZ0_9EURY</name>
<dbReference type="InterPro" id="IPR006175">
    <property type="entry name" value="YjgF/YER057c/UK114"/>
</dbReference>
<dbReference type="AlphaFoldDB" id="U1PAZ0"/>
<dbReference type="Proteomes" id="UP000030649">
    <property type="component" value="Unassembled WGS sequence"/>
</dbReference>
<organism evidence="1 2">
    <name type="scientific">Haloquadratum walsbyi J07HQW1</name>
    <dbReference type="NCBI Taxonomy" id="1238424"/>
    <lineage>
        <taxon>Archaea</taxon>
        <taxon>Methanobacteriati</taxon>
        <taxon>Methanobacteriota</taxon>
        <taxon>Stenosarchaea group</taxon>
        <taxon>Halobacteria</taxon>
        <taxon>Halobacteriales</taxon>
        <taxon>Haloferacaceae</taxon>
        <taxon>Haloquadratum</taxon>
    </lineage>
</organism>
<dbReference type="SUPFAM" id="SSF55298">
    <property type="entry name" value="YjgF-like"/>
    <property type="match status" value="1"/>
</dbReference>
<dbReference type="InterPro" id="IPR035959">
    <property type="entry name" value="RutC-like_sf"/>
</dbReference>
<evidence type="ECO:0000313" key="1">
    <source>
        <dbReference type="EMBL" id="ERG90727.1"/>
    </source>
</evidence>
<dbReference type="EMBL" id="KE356560">
    <property type="protein sequence ID" value="ERG90727.1"/>
    <property type="molecule type" value="Genomic_DNA"/>
</dbReference>
<accession>U1PAZ0</accession>
<dbReference type="HOGENOM" id="CLU_2765982_0_0_2"/>
<gene>
    <name evidence="1" type="ORF">J07HQW1_00754</name>
</gene>